<evidence type="ECO:0000313" key="1">
    <source>
        <dbReference type="EMBL" id="KAK7242063.1"/>
    </source>
</evidence>
<reference evidence="1 2" key="1">
    <citation type="submission" date="2024-03" db="EMBL/GenBank/DDBJ databases">
        <title>Aureococcus anophagefferens CCMP1851 and Kratosvirus quantuckense: Draft genome of a second virus-susceptible host strain in the model system.</title>
        <authorList>
            <person name="Chase E."/>
            <person name="Truchon A.R."/>
            <person name="Schepens W."/>
            <person name="Wilhelm S.W."/>
        </authorList>
    </citation>
    <scope>NUCLEOTIDE SEQUENCE [LARGE SCALE GENOMIC DNA]</scope>
    <source>
        <strain evidence="1 2">CCMP1851</strain>
    </source>
</reference>
<name>A0ABR1G0M3_AURAN</name>
<accession>A0ABR1G0M3</accession>
<protein>
    <submittedName>
        <fullName evidence="1">Uncharacterized protein</fullName>
    </submittedName>
</protein>
<dbReference type="Proteomes" id="UP001363151">
    <property type="component" value="Unassembled WGS sequence"/>
</dbReference>
<evidence type="ECO:0000313" key="2">
    <source>
        <dbReference type="Proteomes" id="UP001363151"/>
    </source>
</evidence>
<dbReference type="InterPro" id="IPR027417">
    <property type="entry name" value="P-loop_NTPase"/>
</dbReference>
<dbReference type="EMBL" id="JBBJCI010000151">
    <property type="protein sequence ID" value="KAK7242063.1"/>
    <property type="molecule type" value="Genomic_DNA"/>
</dbReference>
<dbReference type="Gene3D" id="3.40.50.300">
    <property type="entry name" value="P-loop containing nucleotide triphosphate hydrolases"/>
    <property type="match status" value="1"/>
</dbReference>
<proteinExistence type="predicted"/>
<sequence>MVASFVKIMGLVGSTNDACDVARWPGVQPSWHHGGASEQCFCAYAMTAPGATPDDDLCPSWKTYVSTDNNTANKLSRSGAALVQGNYSLESAEKYGSMTDWAVDLGSGYGADCDVAKSPGCDSVGAHALSIPKDAYYDRCCDAAAPYSLAFALESDDPAAACGVLRDLVRGGLDAVAPLSGKHCDEASEEPTKANGCVAQCFHYTPDVYWLHLHTTVGALDVRESPVDSGLGPAFNGTEAESSATHGYYNVCVCEPAAARAFGRGHCPDEAPAATDAYARLAALALCRNVAGAAGIPASRCDASAAANNNDTIEAARRAAIVRESAATIATLRAMLCGKVSNASAPLLVAAVGRDASQLTQRVEAKLAQSMRVAGAAAARKALRRAAETTNFDFRRFDGYDAVVGPAVLAHWQELLATYPRARLAVVLGAAHVPPSKVASRARLSRCARADAAEAGELLAAYGSACPSTWQRAKVEDAAVAEMLENGRAEPWAPRGLEKIEARSWRAFDAADFFARTSKHPLLVCPGQGGTATKTLAGALVAAKLARDHDAIAHYNGRVLQETAAAAEDDRFDWIGAHHRGSPAFPQSKVVLTVRGVYDRHYPSRFSAGGELFPSDRRLATSTCAALDACAARCGGRQSPKLVAAAGAASCGASDLAAVEPQLYARRAADALLGGRAPKPMEHKDRLPVYHTPCPSRLTALKVARNTNRHVLRRAPSDRLLVLDIVDAGDGYDRLCPFVGATSGVCRHASGAFPRSKGDRRRLGTTCPCG</sequence>
<organism evidence="1 2">
    <name type="scientific">Aureococcus anophagefferens</name>
    <name type="common">Harmful bloom alga</name>
    <dbReference type="NCBI Taxonomy" id="44056"/>
    <lineage>
        <taxon>Eukaryota</taxon>
        <taxon>Sar</taxon>
        <taxon>Stramenopiles</taxon>
        <taxon>Ochrophyta</taxon>
        <taxon>Pelagophyceae</taxon>
        <taxon>Pelagomonadales</taxon>
        <taxon>Pelagomonadaceae</taxon>
        <taxon>Aureococcus</taxon>
    </lineage>
</organism>
<comment type="caution">
    <text evidence="1">The sequence shown here is derived from an EMBL/GenBank/DDBJ whole genome shotgun (WGS) entry which is preliminary data.</text>
</comment>
<keyword evidence="2" id="KW-1185">Reference proteome</keyword>
<gene>
    <name evidence="1" type="ORF">SO694_00018471</name>
</gene>